<accession>A0AAW2I158</accession>
<dbReference type="EMBL" id="JARGDH010000002">
    <property type="protein sequence ID" value="KAL0275924.1"/>
    <property type="molecule type" value="Genomic_DNA"/>
</dbReference>
<evidence type="ECO:0000256" key="1">
    <source>
        <dbReference type="SAM" id="MobiDB-lite"/>
    </source>
</evidence>
<keyword evidence="2" id="KW-0472">Membrane</keyword>
<name>A0AAW2I158_9NEOP</name>
<reference evidence="3" key="1">
    <citation type="journal article" date="2024" name="Gigascience">
        <title>Chromosome-level genome of the poultry shaft louse Menopon gallinae provides insight into the host-switching and adaptive evolution of parasitic lice.</title>
        <authorList>
            <person name="Xu Y."/>
            <person name="Ma L."/>
            <person name="Liu S."/>
            <person name="Liang Y."/>
            <person name="Liu Q."/>
            <person name="He Z."/>
            <person name="Tian L."/>
            <person name="Duan Y."/>
            <person name="Cai W."/>
            <person name="Li H."/>
            <person name="Song F."/>
        </authorList>
    </citation>
    <scope>NUCLEOTIDE SEQUENCE</scope>
    <source>
        <strain evidence="3">Cailab_2023a</strain>
    </source>
</reference>
<dbReference type="AlphaFoldDB" id="A0AAW2I158"/>
<evidence type="ECO:0000256" key="2">
    <source>
        <dbReference type="SAM" id="Phobius"/>
    </source>
</evidence>
<feature type="compositionally biased region" description="Basic residues" evidence="1">
    <location>
        <begin position="13"/>
        <end position="26"/>
    </location>
</feature>
<keyword evidence="2" id="KW-1133">Transmembrane helix</keyword>
<protein>
    <recommendedName>
        <fullName evidence="4">Transmembrane protein</fullName>
    </recommendedName>
</protein>
<gene>
    <name evidence="3" type="ORF">PYX00_003638</name>
</gene>
<evidence type="ECO:0008006" key="4">
    <source>
        <dbReference type="Google" id="ProtNLM"/>
    </source>
</evidence>
<evidence type="ECO:0000313" key="3">
    <source>
        <dbReference type="EMBL" id="KAL0275924.1"/>
    </source>
</evidence>
<sequence>MPDAGALRDKGRTAKRGKSSHGRRVRRPEDSANRPGAVSTAHPTRGILFRIVVDLLLPSYLIFYFDIHPHPPTPPESPHHHEIETKIQSEKKTNLFIIQLISFFTTIVSVPFLFVNNEDKKKTTFRIIYFIYCAFLLCFFFKIRNSGVFHL</sequence>
<proteinExistence type="predicted"/>
<comment type="caution">
    <text evidence="3">The sequence shown here is derived from an EMBL/GenBank/DDBJ whole genome shotgun (WGS) entry which is preliminary data.</text>
</comment>
<feature type="transmembrane region" description="Helical" evidence="2">
    <location>
        <begin position="96"/>
        <end position="115"/>
    </location>
</feature>
<feature type="transmembrane region" description="Helical" evidence="2">
    <location>
        <begin position="47"/>
        <end position="65"/>
    </location>
</feature>
<feature type="transmembrane region" description="Helical" evidence="2">
    <location>
        <begin position="127"/>
        <end position="143"/>
    </location>
</feature>
<feature type="region of interest" description="Disordered" evidence="1">
    <location>
        <begin position="1"/>
        <end position="40"/>
    </location>
</feature>
<organism evidence="3">
    <name type="scientific">Menopon gallinae</name>
    <name type="common">poultry shaft louse</name>
    <dbReference type="NCBI Taxonomy" id="328185"/>
    <lineage>
        <taxon>Eukaryota</taxon>
        <taxon>Metazoa</taxon>
        <taxon>Ecdysozoa</taxon>
        <taxon>Arthropoda</taxon>
        <taxon>Hexapoda</taxon>
        <taxon>Insecta</taxon>
        <taxon>Pterygota</taxon>
        <taxon>Neoptera</taxon>
        <taxon>Paraneoptera</taxon>
        <taxon>Psocodea</taxon>
        <taxon>Troctomorpha</taxon>
        <taxon>Phthiraptera</taxon>
        <taxon>Amblycera</taxon>
        <taxon>Menoponidae</taxon>
        <taxon>Menopon</taxon>
    </lineage>
</organism>
<keyword evidence="2" id="KW-0812">Transmembrane</keyword>
<feature type="compositionally biased region" description="Basic and acidic residues" evidence="1">
    <location>
        <begin position="1"/>
        <end position="12"/>
    </location>
</feature>